<accession>A0AAX2IGE9</accession>
<organism evidence="2 4">
    <name type="scientific">Chryseobacterium balustinum</name>
    <dbReference type="NCBI Taxonomy" id="246"/>
    <lineage>
        <taxon>Bacteria</taxon>
        <taxon>Pseudomonadati</taxon>
        <taxon>Bacteroidota</taxon>
        <taxon>Flavobacteriia</taxon>
        <taxon>Flavobacteriales</taxon>
        <taxon>Weeksellaceae</taxon>
        <taxon>Chryseobacterium group</taxon>
        <taxon>Chryseobacterium</taxon>
    </lineage>
</organism>
<keyword evidence="3" id="KW-1185">Reference proteome</keyword>
<comment type="caution">
    <text evidence="2">The sequence shown here is derived from an EMBL/GenBank/DDBJ whole genome shotgun (WGS) entry which is preliminary data.</text>
</comment>
<proteinExistence type="predicted"/>
<dbReference type="AlphaFoldDB" id="A0AAX2IGE9"/>
<evidence type="ECO:0000313" key="2">
    <source>
        <dbReference type="EMBL" id="SQA86830.1"/>
    </source>
</evidence>
<sequence>MKKFFTFLIQFRDLIALSFIKSIDAILFEKLSFYLFPITGNSIMKIITLNGFTEKRIDSLKNRFNTSLDS</sequence>
<dbReference type="Proteomes" id="UP000190669">
    <property type="component" value="Unassembled WGS sequence"/>
</dbReference>
<reference evidence="2 4" key="2">
    <citation type="submission" date="2018-06" db="EMBL/GenBank/DDBJ databases">
        <authorList>
            <consortium name="Pathogen Informatics"/>
            <person name="Doyle S."/>
        </authorList>
    </citation>
    <scope>NUCLEOTIDE SEQUENCE [LARGE SCALE GENOMIC DNA]</scope>
    <source>
        <strain evidence="2 4">NCTC11212</strain>
    </source>
</reference>
<evidence type="ECO:0000313" key="4">
    <source>
        <dbReference type="Proteomes" id="UP000251937"/>
    </source>
</evidence>
<dbReference type="EMBL" id="FUZE01000010">
    <property type="protein sequence ID" value="SKB83052.1"/>
    <property type="molecule type" value="Genomic_DNA"/>
</dbReference>
<reference evidence="1 3" key="1">
    <citation type="submission" date="2017-02" db="EMBL/GenBank/DDBJ databases">
        <authorList>
            <person name="Varghese N."/>
            <person name="Submissions S."/>
        </authorList>
    </citation>
    <scope>NUCLEOTIDE SEQUENCE [LARGE SCALE GENOMIC DNA]</scope>
    <source>
        <strain evidence="1 3">DSM 16775</strain>
    </source>
</reference>
<evidence type="ECO:0000313" key="1">
    <source>
        <dbReference type="EMBL" id="SKB83052.1"/>
    </source>
</evidence>
<dbReference type="EMBL" id="UAVR01000002">
    <property type="protein sequence ID" value="SQA86830.1"/>
    <property type="molecule type" value="Genomic_DNA"/>
</dbReference>
<evidence type="ECO:0000313" key="3">
    <source>
        <dbReference type="Proteomes" id="UP000190669"/>
    </source>
</evidence>
<dbReference type="Proteomes" id="UP000251937">
    <property type="component" value="Unassembled WGS sequence"/>
</dbReference>
<dbReference type="RefSeq" id="WP_164463465.1">
    <property type="nucleotide sequence ID" value="NZ_CP033934.1"/>
</dbReference>
<name>A0AAX2IGE9_9FLAO</name>
<protein>
    <submittedName>
        <fullName evidence="2">Uncharacterized protein</fullName>
    </submittedName>
</protein>
<gene>
    <name evidence="2" type="ORF">NCTC11212_00244</name>
    <name evidence="1" type="ORF">SAMN05421800_1102</name>
</gene>